<dbReference type="Proteomes" id="UP000014760">
    <property type="component" value="Unassembled WGS sequence"/>
</dbReference>
<evidence type="ECO:0000256" key="2">
    <source>
        <dbReference type="SAM" id="Coils"/>
    </source>
</evidence>
<dbReference type="FunCoup" id="R7V5B9">
    <property type="interactions" value="28"/>
</dbReference>
<evidence type="ECO:0000313" key="7">
    <source>
        <dbReference type="Proteomes" id="UP000014760"/>
    </source>
</evidence>
<reference evidence="5 7" key="2">
    <citation type="journal article" date="2013" name="Nature">
        <title>Insights into bilaterian evolution from three spiralian genomes.</title>
        <authorList>
            <person name="Simakov O."/>
            <person name="Marletaz F."/>
            <person name="Cho S.J."/>
            <person name="Edsinger-Gonzales E."/>
            <person name="Havlak P."/>
            <person name="Hellsten U."/>
            <person name="Kuo D.H."/>
            <person name="Larsson T."/>
            <person name="Lv J."/>
            <person name="Arendt D."/>
            <person name="Savage R."/>
            <person name="Osoegawa K."/>
            <person name="de Jong P."/>
            <person name="Grimwood J."/>
            <person name="Chapman J.A."/>
            <person name="Shapiro H."/>
            <person name="Aerts A."/>
            <person name="Otillar R.P."/>
            <person name="Terry A.Y."/>
            <person name="Boore J.L."/>
            <person name="Grigoriev I.V."/>
            <person name="Lindberg D.R."/>
            <person name="Seaver E.C."/>
            <person name="Weisblat D.A."/>
            <person name="Putnam N.H."/>
            <person name="Rokhsar D.S."/>
        </authorList>
    </citation>
    <scope>NUCLEOTIDE SEQUENCE</scope>
    <source>
        <strain evidence="5 7">I ESC-2004</strain>
    </source>
</reference>
<reference evidence="7" key="1">
    <citation type="submission" date="2012-12" db="EMBL/GenBank/DDBJ databases">
        <authorList>
            <person name="Hellsten U."/>
            <person name="Grimwood J."/>
            <person name="Chapman J.A."/>
            <person name="Shapiro H."/>
            <person name="Aerts A."/>
            <person name="Otillar R.P."/>
            <person name="Terry A.Y."/>
            <person name="Boore J.L."/>
            <person name="Simakov O."/>
            <person name="Marletaz F."/>
            <person name="Cho S.-J."/>
            <person name="Edsinger-Gonzales E."/>
            <person name="Havlak P."/>
            <person name="Kuo D.-H."/>
            <person name="Larsson T."/>
            <person name="Lv J."/>
            <person name="Arendt D."/>
            <person name="Savage R."/>
            <person name="Osoegawa K."/>
            <person name="de Jong P."/>
            <person name="Lindberg D.R."/>
            <person name="Seaver E.C."/>
            <person name="Weisblat D.A."/>
            <person name="Putnam N.H."/>
            <person name="Grigoriev I.V."/>
            <person name="Rokhsar D.S."/>
        </authorList>
    </citation>
    <scope>NUCLEOTIDE SEQUENCE</scope>
    <source>
        <strain evidence="7">I ESC-2004</strain>
    </source>
</reference>
<feature type="coiled-coil region" evidence="2">
    <location>
        <begin position="453"/>
        <end position="573"/>
    </location>
</feature>
<dbReference type="OMA" id="DEWSFKS"/>
<dbReference type="InterPro" id="IPR006933">
    <property type="entry name" value="HAP1_N"/>
</dbReference>
<feature type="region of interest" description="Disordered" evidence="3">
    <location>
        <begin position="31"/>
        <end position="50"/>
    </location>
</feature>
<dbReference type="OrthoDB" id="9451547at2759"/>
<dbReference type="EnsemblMetazoa" id="CapteT190234">
    <property type="protein sequence ID" value="CapteP190234"/>
    <property type="gene ID" value="CapteG190234"/>
</dbReference>
<gene>
    <name evidence="5" type="ORF">CAPTEDRAFT_190234</name>
</gene>
<keyword evidence="7" id="KW-1185">Reference proteome</keyword>
<keyword evidence="1 2" id="KW-0175">Coiled coil</keyword>
<proteinExistence type="predicted"/>
<feature type="domain" description="HAP1 N-terminal" evidence="4">
    <location>
        <begin position="50"/>
        <end position="114"/>
    </location>
</feature>
<dbReference type="PANTHER" id="PTHR32123:SF13">
    <property type="entry name" value="BICAUDAL D-RELATED PROTEIN HOMOLOG"/>
    <property type="match status" value="1"/>
</dbReference>
<reference evidence="6" key="3">
    <citation type="submission" date="2015-06" db="UniProtKB">
        <authorList>
            <consortium name="EnsemblMetazoa"/>
        </authorList>
    </citation>
    <scope>IDENTIFICATION</scope>
</reference>
<evidence type="ECO:0000256" key="1">
    <source>
        <dbReference type="ARBA" id="ARBA00023054"/>
    </source>
</evidence>
<sequence length="594" mass="67760">MLPCRLEASKSSPCSSPAACSMDEYFAPLGSSAADGANDDYNGQAEGGETDDVDGVYAQLALKERDLNLAAELGKALLEQNHELQAKNQSLIEQYSIQIEDLNQEKHEVKLRLERVQDEYELTLRDLQQELAQVRDDLDAQGDASKKTEAVKSEVMKELTQQNQRLTQQLRKANNMEESLQKQVESLKRQLSNRRTSLQDHVHQLQVLTEEIQMLTERRAELEKRVQHLSTERDSLAASLEEAQDKILHMERQKFEQEKLIRTLEQQKAELEEQNSHLLQRLDSLSIHSHSATDSNQGMSLLDEFSSIDHTISLDSLEAVSPDIQRESEDDIECDDDLDSLVIPPGCMSADSLDVSHPFASVGIDGEEDLTSELLQMHDKLQFLHRQLSNEDGHNSPIPLTGSQLKDLNAVLQQTMHSVSNKIKESMPHWSADAENKDESSSCVKQLQVEKRISSLQTELSNSRRQLQEIRTEMSTRDQQLRHKDIALNELKEKLRCREGELRHLREELDKLQDEAAGLTKDAIVDQARWERDQALKKRNKLELDMGNVRVELMSLESQLIEAVQQKLDLSQQLDLWQGDMQELIGSQIIRIQY</sequence>
<evidence type="ECO:0000313" key="6">
    <source>
        <dbReference type="EnsemblMetazoa" id="CapteP190234"/>
    </source>
</evidence>
<evidence type="ECO:0000259" key="4">
    <source>
        <dbReference type="Pfam" id="PF04849"/>
    </source>
</evidence>
<dbReference type="Gene3D" id="1.10.287.1490">
    <property type="match status" value="2"/>
</dbReference>
<dbReference type="HOGENOM" id="CLU_029068_2_0_1"/>
<dbReference type="STRING" id="283909.R7V5B9"/>
<dbReference type="InterPro" id="IPR051149">
    <property type="entry name" value="Spindly/BICDR_Dynein_Adapter"/>
</dbReference>
<dbReference type="EMBL" id="KB295062">
    <property type="protein sequence ID" value="ELU13657.1"/>
    <property type="molecule type" value="Genomic_DNA"/>
</dbReference>
<protein>
    <recommendedName>
        <fullName evidence="4">HAP1 N-terminal domain-containing protein</fullName>
    </recommendedName>
</protein>
<dbReference type="Pfam" id="PF04849">
    <property type="entry name" value="HAP1_N"/>
    <property type="match status" value="1"/>
</dbReference>
<dbReference type="PANTHER" id="PTHR32123">
    <property type="entry name" value="BICD FAMILY-LIKE CARGO ADAPTER"/>
    <property type="match status" value="1"/>
</dbReference>
<dbReference type="AlphaFoldDB" id="R7V5B9"/>
<evidence type="ECO:0000313" key="5">
    <source>
        <dbReference type="EMBL" id="ELU13657.1"/>
    </source>
</evidence>
<organism evidence="5">
    <name type="scientific">Capitella teleta</name>
    <name type="common">Polychaete worm</name>
    <dbReference type="NCBI Taxonomy" id="283909"/>
    <lineage>
        <taxon>Eukaryota</taxon>
        <taxon>Metazoa</taxon>
        <taxon>Spiralia</taxon>
        <taxon>Lophotrochozoa</taxon>
        <taxon>Annelida</taxon>
        <taxon>Polychaeta</taxon>
        <taxon>Sedentaria</taxon>
        <taxon>Scolecida</taxon>
        <taxon>Capitellidae</taxon>
        <taxon>Capitella</taxon>
    </lineage>
</organism>
<feature type="coiled-coil region" evidence="2">
    <location>
        <begin position="74"/>
        <end position="288"/>
    </location>
</feature>
<accession>R7V5B9</accession>
<name>R7V5B9_CAPTE</name>
<dbReference type="EMBL" id="AMQN01000719">
    <property type="status" value="NOT_ANNOTATED_CDS"/>
    <property type="molecule type" value="Genomic_DNA"/>
</dbReference>
<evidence type="ECO:0000256" key="3">
    <source>
        <dbReference type="SAM" id="MobiDB-lite"/>
    </source>
</evidence>